<geneLocation type="mitochondrion" evidence="1"/>
<reference evidence="1" key="1">
    <citation type="journal article" date="2015" name="Genome Biol. Evol.">
        <title>Organellar Genomes of White Spruce (Picea glauca): Assembly and Annotation.</title>
        <authorList>
            <person name="Jackman S.D."/>
            <person name="Warren R.L."/>
            <person name="Gibb E.A."/>
            <person name="Vandervalk B.P."/>
            <person name="Mohamadi H."/>
            <person name="Chu J."/>
            <person name="Raymond A."/>
            <person name="Pleasance S."/>
            <person name="Coope R."/>
            <person name="Wildung M.R."/>
            <person name="Ritland C.E."/>
            <person name="Bousquet J."/>
            <person name="Jones S.J."/>
            <person name="Bohlmann J."/>
            <person name="Birol I."/>
        </authorList>
    </citation>
    <scope>NUCLEOTIDE SEQUENCE [LARGE SCALE GENOMIC DNA]</scope>
    <source>
        <tissue evidence="1">Flushing bud</tissue>
    </source>
</reference>
<protein>
    <submittedName>
        <fullName evidence="1">Uncharacterized protein</fullName>
    </submittedName>
</protein>
<name>A0A101LWV2_PICGL</name>
<evidence type="ECO:0000313" key="1">
    <source>
        <dbReference type="EMBL" id="KUM46810.1"/>
    </source>
</evidence>
<accession>A0A101LWV2</accession>
<proteinExistence type="predicted"/>
<dbReference type="EMBL" id="LKAM01000009">
    <property type="protein sequence ID" value="KUM46810.1"/>
    <property type="molecule type" value="Genomic_DNA"/>
</dbReference>
<dbReference type="AlphaFoldDB" id="A0A101LWV2"/>
<gene>
    <name evidence="1" type="ORF">ABT39_MTgene6265</name>
</gene>
<keyword evidence="1" id="KW-0496">Mitochondrion</keyword>
<sequence length="75" mass="8478">MLLAIDLAKMLGYLELLFDLRLRDPLNQGQLLDQRAQAMELKGKLGLVKQLNHWIISPITSRSQGARSSTRLECS</sequence>
<comment type="caution">
    <text evidence="1">The sequence shown here is derived from an EMBL/GenBank/DDBJ whole genome shotgun (WGS) entry which is preliminary data.</text>
</comment>
<organism evidence="1">
    <name type="scientific">Picea glauca</name>
    <name type="common">White spruce</name>
    <name type="synonym">Pinus glauca</name>
    <dbReference type="NCBI Taxonomy" id="3330"/>
    <lineage>
        <taxon>Eukaryota</taxon>
        <taxon>Viridiplantae</taxon>
        <taxon>Streptophyta</taxon>
        <taxon>Embryophyta</taxon>
        <taxon>Tracheophyta</taxon>
        <taxon>Spermatophyta</taxon>
        <taxon>Pinopsida</taxon>
        <taxon>Pinidae</taxon>
        <taxon>Conifers I</taxon>
        <taxon>Pinales</taxon>
        <taxon>Pinaceae</taxon>
        <taxon>Picea</taxon>
    </lineage>
</organism>